<evidence type="ECO:0000259" key="6">
    <source>
        <dbReference type="SMART" id="SM00702"/>
    </source>
</evidence>
<keyword evidence="4" id="KW-0560">Oxidoreductase</keyword>
<dbReference type="GO" id="GO:0005783">
    <property type="term" value="C:endoplasmic reticulum"/>
    <property type="evidence" value="ECO:0007669"/>
    <property type="project" value="TreeGrafter"/>
</dbReference>
<dbReference type="GO" id="GO:0004656">
    <property type="term" value="F:procollagen-proline 4-dioxygenase activity"/>
    <property type="evidence" value="ECO:0007669"/>
    <property type="project" value="TreeGrafter"/>
</dbReference>
<accession>A0AAQ3M1F3</accession>
<dbReference type="InterPro" id="IPR006620">
    <property type="entry name" value="Pro_4_hyd_alph"/>
</dbReference>
<keyword evidence="8" id="KW-1185">Reference proteome</keyword>
<dbReference type="SUPFAM" id="SSF51197">
    <property type="entry name" value="Clavaminate synthase-like"/>
    <property type="match status" value="1"/>
</dbReference>
<organism evidence="7 8">
    <name type="scientific">Acrodontium crateriforme</name>
    <dbReference type="NCBI Taxonomy" id="150365"/>
    <lineage>
        <taxon>Eukaryota</taxon>
        <taxon>Fungi</taxon>
        <taxon>Dikarya</taxon>
        <taxon>Ascomycota</taxon>
        <taxon>Pezizomycotina</taxon>
        <taxon>Dothideomycetes</taxon>
        <taxon>Dothideomycetidae</taxon>
        <taxon>Mycosphaerellales</taxon>
        <taxon>Teratosphaeriaceae</taxon>
        <taxon>Acrodontium</taxon>
    </lineage>
</organism>
<evidence type="ECO:0000256" key="1">
    <source>
        <dbReference type="ARBA" id="ARBA00001961"/>
    </source>
</evidence>
<evidence type="ECO:0000256" key="2">
    <source>
        <dbReference type="ARBA" id="ARBA00022723"/>
    </source>
</evidence>
<dbReference type="GO" id="GO:0005506">
    <property type="term" value="F:iron ion binding"/>
    <property type="evidence" value="ECO:0007669"/>
    <property type="project" value="InterPro"/>
</dbReference>
<reference evidence="7 8" key="1">
    <citation type="submission" date="2023-11" db="EMBL/GenBank/DDBJ databases">
        <title>An acidophilic fungus is an integral part of prey digestion in a carnivorous sundew plant.</title>
        <authorList>
            <person name="Tsai I.J."/>
        </authorList>
    </citation>
    <scope>NUCLEOTIDE SEQUENCE [LARGE SCALE GENOMIC DNA]</scope>
    <source>
        <strain evidence="7">169a</strain>
    </source>
</reference>
<evidence type="ECO:0000256" key="5">
    <source>
        <dbReference type="ARBA" id="ARBA00023004"/>
    </source>
</evidence>
<dbReference type="GO" id="GO:0031418">
    <property type="term" value="F:L-ascorbic acid binding"/>
    <property type="evidence" value="ECO:0007669"/>
    <property type="project" value="InterPro"/>
</dbReference>
<evidence type="ECO:0000256" key="3">
    <source>
        <dbReference type="ARBA" id="ARBA00022964"/>
    </source>
</evidence>
<evidence type="ECO:0000313" key="8">
    <source>
        <dbReference type="Proteomes" id="UP001303373"/>
    </source>
</evidence>
<evidence type="ECO:0000256" key="4">
    <source>
        <dbReference type="ARBA" id="ARBA00023002"/>
    </source>
</evidence>
<keyword evidence="5" id="KW-0408">Iron</keyword>
<dbReference type="InterPro" id="IPR045054">
    <property type="entry name" value="P4HA-like"/>
</dbReference>
<dbReference type="AlphaFoldDB" id="A0AAQ3M1F3"/>
<dbReference type="Gene3D" id="2.60.120.620">
    <property type="entry name" value="q2cbj1_9rhob like domain"/>
    <property type="match status" value="1"/>
</dbReference>
<dbReference type="PANTHER" id="PTHR10869:SF241">
    <property type="entry name" value="FE2OG DIOXYGENASE DOMAIN-CONTAINING PROTEIN"/>
    <property type="match status" value="1"/>
</dbReference>
<dbReference type="InterPro" id="IPR044862">
    <property type="entry name" value="Pro_4_hyd_alph_FE2OG_OXY"/>
</dbReference>
<dbReference type="SMART" id="SM00702">
    <property type="entry name" value="P4Hc"/>
    <property type="match status" value="1"/>
</dbReference>
<keyword evidence="2" id="KW-0479">Metal-binding</keyword>
<dbReference type="Proteomes" id="UP001303373">
    <property type="component" value="Chromosome 1"/>
</dbReference>
<dbReference type="EMBL" id="CP138580">
    <property type="protein sequence ID" value="WPG98105.1"/>
    <property type="molecule type" value="Genomic_DNA"/>
</dbReference>
<protein>
    <recommendedName>
        <fullName evidence="6">Prolyl 4-hydroxylase alpha subunit domain-containing protein</fullName>
    </recommendedName>
</protein>
<keyword evidence="3" id="KW-0223">Dioxygenase</keyword>
<dbReference type="PANTHER" id="PTHR10869">
    <property type="entry name" value="PROLYL 4-HYDROXYLASE ALPHA SUBUNIT"/>
    <property type="match status" value="1"/>
</dbReference>
<dbReference type="Pfam" id="PF13640">
    <property type="entry name" value="2OG-FeII_Oxy_3"/>
    <property type="match status" value="1"/>
</dbReference>
<sequence>MALHLLSSPPPSNMTATQLNFSKLSLPEYAGSYAVVIDNVLSPAECQAWIDASEATTEPKGTWERAMVNIGGGQQKMIEDIRNCGRIIWDSQDMVNRLWSRISTVPEVEMITKLKNMPHVTGQGPAKRGEVWRFTRPNERMRFLKYVGGEYFRPHCDGVYSTPDGGERSFYTLHLYLNGRTLDDNTELVGGATRFHSWDETRFYDVDPRPGRVLLFQHRGLFHSGEDVTQGVKYTMRTDLMFAFDKMEPPTQIERIVQKLKQEPHK</sequence>
<name>A0AAQ3M1F3_9PEZI</name>
<evidence type="ECO:0000313" key="7">
    <source>
        <dbReference type="EMBL" id="WPG98105.1"/>
    </source>
</evidence>
<feature type="domain" description="Prolyl 4-hydroxylase alpha subunit" evidence="6">
    <location>
        <begin position="32"/>
        <end position="241"/>
    </location>
</feature>
<proteinExistence type="predicted"/>
<comment type="cofactor">
    <cofactor evidence="1">
        <name>L-ascorbate</name>
        <dbReference type="ChEBI" id="CHEBI:38290"/>
    </cofactor>
</comment>
<gene>
    <name evidence="7" type="ORF">R9X50_00089100</name>
</gene>